<protein>
    <submittedName>
        <fullName evidence="2">Uncharacterized protein</fullName>
    </submittedName>
</protein>
<feature type="chain" id="PRO_5040924177" evidence="1">
    <location>
        <begin position="20"/>
        <end position="259"/>
    </location>
</feature>
<organism evidence="2 3">
    <name type="scientific">Kineosporia babensis</name>
    <dbReference type="NCBI Taxonomy" id="499548"/>
    <lineage>
        <taxon>Bacteria</taxon>
        <taxon>Bacillati</taxon>
        <taxon>Actinomycetota</taxon>
        <taxon>Actinomycetes</taxon>
        <taxon>Kineosporiales</taxon>
        <taxon>Kineosporiaceae</taxon>
        <taxon>Kineosporia</taxon>
    </lineage>
</organism>
<comment type="caution">
    <text evidence="2">The sequence shown here is derived from an EMBL/GenBank/DDBJ whole genome shotgun (WGS) entry which is preliminary data.</text>
</comment>
<dbReference type="RefSeq" id="WP_231449981.1">
    <property type="nucleotide sequence ID" value="NZ_JAJOMB010000043.1"/>
</dbReference>
<keyword evidence="3" id="KW-1185">Reference proteome</keyword>
<keyword evidence="1" id="KW-0732">Signal</keyword>
<name>A0A9X1NNQ9_9ACTN</name>
<dbReference type="Proteomes" id="UP001138997">
    <property type="component" value="Unassembled WGS sequence"/>
</dbReference>
<evidence type="ECO:0000313" key="3">
    <source>
        <dbReference type="Proteomes" id="UP001138997"/>
    </source>
</evidence>
<evidence type="ECO:0000313" key="2">
    <source>
        <dbReference type="EMBL" id="MCD5317129.1"/>
    </source>
</evidence>
<accession>A0A9X1NNQ9</accession>
<dbReference type="AlphaFoldDB" id="A0A9X1NNQ9"/>
<dbReference type="EMBL" id="JAJOMB010000043">
    <property type="protein sequence ID" value="MCD5317129.1"/>
    <property type="molecule type" value="Genomic_DNA"/>
</dbReference>
<evidence type="ECO:0000256" key="1">
    <source>
        <dbReference type="SAM" id="SignalP"/>
    </source>
</evidence>
<proteinExistence type="predicted"/>
<gene>
    <name evidence="2" type="ORF">LR394_40170</name>
</gene>
<feature type="signal peptide" evidence="1">
    <location>
        <begin position="1"/>
        <end position="19"/>
    </location>
</feature>
<reference evidence="2" key="1">
    <citation type="submission" date="2021-11" db="EMBL/GenBank/DDBJ databases">
        <title>Streptomyces corallinus and Kineosporia corallina sp. nov., two new coral-derived marine actinobacteria.</title>
        <authorList>
            <person name="Buangrab K."/>
            <person name="Sutthacheep M."/>
            <person name="Yeemin T."/>
            <person name="Harunari E."/>
            <person name="Igarashi Y."/>
            <person name="Sripreechasak P."/>
            <person name="Kanchanasin P."/>
            <person name="Tanasupawat S."/>
            <person name="Phongsopitanun W."/>
        </authorList>
    </citation>
    <scope>NUCLEOTIDE SEQUENCE</scope>
    <source>
        <strain evidence="2">JCM 31032</strain>
    </source>
</reference>
<sequence length="259" mass="27613">MAAGTFGLAFLSLAAPAGAASTSADDCTITDITPRQAVIGIEGKRVQFGVVTDCDGTRDLKWQVAGDLFPGSPHVSWFAACTYIYAGPAVVDCSDRGSAVIDPIAHGLKTGNANAGENTVHGYVFDDANHNGYDDDSGAAIDTDTGTIELLRETIWRDSFDASPEPRRKGQPLHLNAELSTANWDTGLFENTDATVKLQFRKAGQTKYRTVGSLHATNGIIDETIKAKTSGYYRLSYAGTETTAPSVSNVDYVKVLPRK</sequence>